<dbReference type="AlphaFoldDB" id="A0A9W9A6V1"/>
<keyword evidence="2" id="KW-1185">Reference proteome</keyword>
<evidence type="ECO:0000313" key="2">
    <source>
        <dbReference type="Proteomes" id="UP001150266"/>
    </source>
</evidence>
<dbReference type="SUPFAM" id="SSF54928">
    <property type="entry name" value="RNA-binding domain, RBD"/>
    <property type="match status" value="1"/>
</dbReference>
<dbReference type="InterPro" id="IPR035979">
    <property type="entry name" value="RBD_domain_sf"/>
</dbReference>
<organism evidence="1 2">
    <name type="scientific">Lentinula aciculospora</name>
    <dbReference type="NCBI Taxonomy" id="153920"/>
    <lineage>
        <taxon>Eukaryota</taxon>
        <taxon>Fungi</taxon>
        <taxon>Dikarya</taxon>
        <taxon>Basidiomycota</taxon>
        <taxon>Agaricomycotina</taxon>
        <taxon>Agaricomycetes</taxon>
        <taxon>Agaricomycetidae</taxon>
        <taxon>Agaricales</taxon>
        <taxon>Marasmiineae</taxon>
        <taxon>Omphalotaceae</taxon>
        <taxon>Lentinula</taxon>
    </lineage>
</organism>
<comment type="caution">
    <text evidence="1">The sequence shown here is derived from an EMBL/GenBank/DDBJ whole genome shotgun (WGS) entry which is preliminary data.</text>
</comment>
<evidence type="ECO:0008006" key="3">
    <source>
        <dbReference type="Google" id="ProtNLM"/>
    </source>
</evidence>
<gene>
    <name evidence="1" type="ORF">J3R30DRAFT_3504558</name>
</gene>
<dbReference type="CDD" id="cd00590">
    <property type="entry name" value="RRM_SF"/>
    <property type="match status" value="1"/>
</dbReference>
<reference evidence="1" key="1">
    <citation type="submission" date="2022-08" db="EMBL/GenBank/DDBJ databases">
        <title>A Global Phylogenomic Analysis of the Shiitake Genus Lentinula.</title>
        <authorList>
            <consortium name="DOE Joint Genome Institute"/>
            <person name="Sierra-Patev S."/>
            <person name="Min B."/>
            <person name="Naranjo-Ortiz M."/>
            <person name="Looney B."/>
            <person name="Konkel Z."/>
            <person name="Slot J.C."/>
            <person name="Sakamoto Y."/>
            <person name="Steenwyk J.L."/>
            <person name="Rokas A."/>
            <person name="Carro J."/>
            <person name="Camarero S."/>
            <person name="Ferreira P."/>
            <person name="Molpeceres G."/>
            <person name="Ruiz-Duenas F.J."/>
            <person name="Serrano A."/>
            <person name="Henrissat B."/>
            <person name="Drula E."/>
            <person name="Hughes K.W."/>
            <person name="Mata J.L."/>
            <person name="Ishikawa N.K."/>
            <person name="Vargas-Isla R."/>
            <person name="Ushijima S."/>
            <person name="Smith C.A."/>
            <person name="Ahrendt S."/>
            <person name="Andreopoulos W."/>
            <person name="He G."/>
            <person name="Labutti K."/>
            <person name="Lipzen A."/>
            <person name="Ng V."/>
            <person name="Riley R."/>
            <person name="Sandor L."/>
            <person name="Barry K."/>
            <person name="Martinez A.T."/>
            <person name="Xiao Y."/>
            <person name="Gibbons J.G."/>
            <person name="Terashima K."/>
            <person name="Grigoriev I.V."/>
            <person name="Hibbett D.S."/>
        </authorList>
    </citation>
    <scope>NUCLEOTIDE SEQUENCE</scope>
    <source>
        <strain evidence="1">JLM2183</strain>
    </source>
</reference>
<accession>A0A9W9A6V1</accession>
<dbReference type="GO" id="GO:0003676">
    <property type="term" value="F:nucleic acid binding"/>
    <property type="evidence" value="ECO:0007669"/>
    <property type="project" value="InterPro"/>
</dbReference>
<evidence type="ECO:0000313" key="1">
    <source>
        <dbReference type="EMBL" id="KAJ4474902.1"/>
    </source>
</evidence>
<proteinExistence type="predicted"/>
<sequence length="160" mass="17895">MEDLKTRRNCSHPSRVLPTDSRQIAFITYCDSSAAQITFKKMQGLDINGSIIDIQFDPLSWTSEDINITPPATLYRTSTVCYRQAMQNKFSGEQLLQTLNTTYNLSRGSLVSDPISGSELQATAKDRRGSSKNTAGMLQNHAALTLTRIHPMKIDAFRYS</sequence>
<dbReference type="Proteomes" id="UP001150266">
    <property type="component" value="Unassembled WGS sequence"/>
</dbReference>
<dbReference type="EMBL" id="JAOTPV010000015">
    <property type="protein sequence ID" value="KAJ4474902.1"/>
    <property type="molecule type" value="Genomic_DNA"/>
</dbReference>
<dbReference type="OrthoDB" id="3011017at2759"/>
<protein>
    <recommendedName>
        <fullName evidence="3">RRM domain-containing protein</fullName>
    </recommendedName>
</protein>
<name>A0A9W9A6V1_9AGAR</name>